<dbReference type="EMBL" id="QCXX01000001">
    <property type="protein sequence ID" value="PUV25604.1"/>
    <property type="molecule type" value="Genomic_DNA"/>
</dbReference>
<dbReference type="RefSeq" id="WP_108631925.1">
    <property type="nucleotide sequence ID" value="NZ_QCXX01000001.1"/>
</dbReference>
<accession>A0A363NXR6</accession>
<proteinExistence type="predicted"/>
<dbReference type="OrthoDB" id="711455at2"/>
<evidence type="ECO:0000256" key="1">
    <source>
        <dbReference type="SAM" id="MobiDB-lite"/>
    </source>
</evidence>
<dbReference type="AlphaFoldDB" id="A0A363NXR6"/>
<name>A0A363NXR6_9SPHI</name>
<dbReference type="Proteomes" id="UP000250831">
    <property type="component" value="Unassembled WGS sequence"/>
</dbReference>
<sequence>MGLFSNNRKGKGSHPFFHKSAKSTVHPAAANTNPSIVQRTTRSVLFIKQYDIMTILKEILMPQNQN</sequence>
<keyword evidence="3" id="KW-1185">Reference proteome</keyword>
<organism evidence="2 3">
    <name type="scientific">Sphingobacterium athyrii</name>
    <dbReference type="NCBI Taxonomy" id="2152717"/>
    <lineage>
        <taxon>Bacteria</taxon>
        <taxon>Pseudomonadati</taxon>
        <taxon>Bacteroidota</taxon>
        <taxon>Sphingobacteriia</taxon>
        <taxon>Sphingobacteriales</taxon>
        <taxon>Sphingobacteriaceae</taxon>
        <taxon>Sphingobacterium</taxon>
    </lineage>
</organism>
<feature type="region of interest" description="Disordered" evidence="1">
    <location>
        <begin position="1"/>
        <end position="34"/>
    </location>
</feature>
<evidence type="ECO:0000313" key="2">
    <source>
        <dbReference type="EMBL" id="PUV25604.1"/>
    </source>
</evidence>
<feature type="compositionally biased region" description="Basic residues" evidence="1">
    <location>
        <begin position="8"/>
        <end position="21"/>
    </location>
</feature>
<evidence type="ECO:0000313" key="3">
    <source>
        <dbReference type="Proteomes" id="UP000250831"/>
    </source>
</evidence>
<gene>
    <name evidence="2" type="ORF">DCO56_01040</name>
</gene>
<protein>
    <submittedName>
        <fullName evidence="2">Uncharacterized protein</fullName>
    </submittedName>
</protein>
<reference evidence="2 3" key="1">
    <citation type="submission" date="2018-04" db="EMBL/GenBank/DDBJ databases">
        <title>Sphingobacterium sp. M46 Genome.</title>
        <authorList>
            <person name="Cheng J."/>
            <person name="Li Y."/>
        </authorList>
    </citation>
    <scope>NUCLEOTIDE SEQUENCE [LARGE SCALE GENOMIC DNA]</scope>
    <source>
        <strain evidence="2 3">M46</strain>
    </source>
</reference>
<comment type="caution">
    <text evidence="2">The sequence shown here is derived from an EMBL/GenBank/DDBJ whole genome shotgun (WGS) entry which is preliminary data.</text>
</comment>